<accession>A0A1U7EVV7</accession>
<gene>
    <name evidence="2" type="ordered locus">NP_2204A</name>
</gene>
<feature type="region of interest" description="Disordered" evidence="1">
    <location>
        <begin position="1"/>
        <end position="35"/>
    </location>
</feature>
<dbReference type="HOGENOM" id="CLU_2243937_0_0_2"/>
<dbReference type="EMBL" id="CR936257">
    <property type="protein sequence ID" value="CAI49193.1"/>
    <property type="molecule type" value="Genomic_DNA"/>
</dbReference>
<dbReference type="Proteomes" id="UP000002698">
    <property type="component" value="Chromosome"/>
</dbReference>
<proteinExistence type="predicted"/>
<sequence length="104" mass="12036">MPAADACPPEQRPVHGMRPAATPGETTRNIYDSRRRIADCHGRRDSWRSDARGHGQHRGRYCRGSIAPHHLLFQSRFAPISERFTDRTMYTRDTNRRYRTGGSR</sequence>
<dbReference type="STRING" id="348780.NP_2204A"/>
<evidence type="ECO:0000313" key="3">
    <source>
        <dbReference type="Proteomes" id="UP000002698"/>
    </source>
</evidence>
<protein>
    <submittedName>
        <fullName evidence="2">Uncharacterized protein</fullName>
    </submittedName>
</protein>
<evidence type="ECO:0000256" key="1">
    <source>
        <dbReference type="SAM" id="MobiDB-lite"/>
    </source>
</evidence>
<dbReference type="EnsemblBacteria" id="CAI49193">
    <property type="protein sequence ID" value="CAI49193"/>
    <property type="gene ID" value="NP_2204A"/>
</dbReference>
<evidence type="ECO:0000313" key="2">
    <source>
        <dbReference type="EMBL" id="CAI49193.1"/>
    </source>
</evidence>
<reference evidence="2 3" key="1">
    <citation type="journal article" date="2005" name="Genome Res.">
        <title>Living with two extremes: conclusions from the genome sequence of Natronomonas pharaonis.</title>
        <authorList>
            <person name="Falb M."/>
            <person name="Pfeiffer F."/>
            <person name="Palm P."/>
            <person name="Rodewald K."/>
            <person name="Hickmann V."/>
            <person name="Tittor J."/>
            <person name="Oesterhelt D."/>
        </authorList>
    </citation>
    <scope>NUCLEOTIDE SEQUENCE [LARGE SCALE GENOMIC DNA]</scope>
    <source>
        <strain evidence="3">ATCC 35678 / DSM 2160 / CIP 103997 / JCM 8858 / NBRC 14720 / NCIMB 2260 / Gabara</strain>
    </source>
</reference>
<name>A0A1U7EVV7_NATPD</name>
<dbReference type="AlphaFoldDB" id="A0A1U7EVV7"/>
<organism evidence="2 3">
    <name type="scientific">Natronomonas pharaonis (strain ATCC 35678 / DSM 2160 / CIP 103997 / JCM 8858 / NBRC 14720 / NCIMB 2260 / Gabara)</name>
    <name type="common">Halobacterium pharaonis</name>
    <dbReference type="NCBI Taxonomy" id="348780"/>
    <lineage>
        <taxon>Archaea</taxon>
        <taxon>Methanobacteriati</taxon>
        <taxon>Methanobacteriota</taxon>
        <taxon>Stenosarchaea group</taxon>
        <taxon>Halobacteria</taxon>
        <taxon>Halobacteriales</taxon>
        <taxon>Natronomonadaceae</taxon>
        <taxon>Natronomonas</taxon>
    </lineage>
</organism>
<keyword evidence="3" id="KW-1185">Reference proteome</keyword>
<dbReference type="KEGG" id="nph:NP_2204A"/>